<sequence length="273" mass="31444">MNENQDLLNLTGKIHQLVDYGIINIEKLQEIQSFCNQEIDRLTSEEFIERESIDWSKYIIYEQTESDGEINAGLATEMTTAYQSIPNIKDIYRNKLQVSGEVAADLFGKNAKNVKIFLGELDNGLIFLFEDLLFQKYYIITNKIVKEEISAYNFGRYKDAYENGALKRILDPYIQQYIPNTVNTIRFALSRTFFTKLENLKPKYPNIVISFHPAIHISGDIFDVELDDGTIIQASYEYRLTFIMILGYYQGSKFIPIPDIGAYDRNGLCPPGC</sequence>
<evidence type="ECO:0000313" key="2">
    <source>
        <dbReference type="Proteomes" id="UP001260959"/>
    </source>
</evidence>
<organism evidence="1 2">
    <name type="scientific">Chryseobacterium metallicongregator</name>
    <dbReference type="NCBI Taxonomy" id="3073042"/>
    <lineage>
        <taxon>Bacteria</taxon>
        <taxon>Pseudomonadati</taxon>
        <taxon>Bacteroidota</taxon>
        <taxon>Flavobacteriia</taxon>
        <taxon>Flavobacteriales</taxon>
        <taxon>Weeksellaceae</taxon>
        <taxon>Chryseobacterium group</taxon>
        <taxon>Chryseobacterium</taxon>
    </lineage>
</organism>
<dbReference type="Proteomes" id="UP001260959">
    <property type="component" value="Unassembled WGS sequence"/>
</dbReference>
<dbReference type="EMBL" id="JAVIXS010000014">
    <property type="protein sequence ID" value="MDR4953500.1"/>
    <property type="molecule type" value="Genomic_DNA"/>
</dbReference>
<reference evidence="1 2" key="1">
    <citation type="submission" date="2023-08" db="EMBL/GenBank/DDBJ databases">
        <authorList>
            <person name="Maltman C."/>
        </authorList>
    </citation>
    <scope>NUCLEOTIDE SEQUENCE [LARGE SCALE GENOMIC DNA]</scope>
    <source>
        <strain evidence="1 2">ES2</strain>
    </source>
</reference>
<keyword evidence="2" id="KW-1185">Reference proteome</keyword>
<comment type="caution">
    <text evidence="1">The sequence shown here is derived from an EMBL/GenBank/DDBJ whole genome shotgun (WGS) entry which is preliminary data.</text>
</comment>
<protein>
    <submittedName>
        <fullName evidence="1">Uncharacterized protein</fullName>
    </submittedName>
</protein>
<accession>A0ABU1E7C1</accession>
<name>A0ABU1E7C1_9FLAO</name>
<evidence type="ECO:0000313" key="1">
    <source>
        <dbReference type="EMBL" id="MDR4953500.1"/>
    </source>
</evidence>
<dbReference type="RefSeq" id="WP_079240245.1">
    <property type="nucleotide sequence ID" value="NZ_JAVIXS010000014.1"/>
</dbReference>
<gene>
    <name evidence="1" type="ORF">REB14_15080</name>
</gene>
<proteinExistence type="predicted"/>